<evidence type="ECO:0000313" key="5">
    <source>
        <dbReference type="Proteomes" id="UP000619260"/>
    </source>
</evidence>
<dbReference type="InterPro" id="IPR000424">
    <property type="entry name" value="Primosome_PriB/ssb"/>
</dbReference>
<organism evidence="4 5">
    <name type="scientific">Virgisporangium aliadipatigenens</name>
    <dbReference type="NCBI Taxonomy" id="741659"/>
    <lineage>
        <taxon>Bacteria</taxon>
        <taxon>Bacillati</taxon>
        <taxon>Actinomycetota</taxon>
        <taxon>Actinomycetes</taxon>
        <taxon>Micromonosporales</taxon>
        <taxon>Micromonosporaceae</taxon>
        <taxon>Virgisporangium</taxon>
    </lineage>
</organism>
<dbReference type="Gene3D" id="2.40.50.140">
    <property type="entry name" value="Nucleic acid-binding proteins"/>
    <property type="match status" value="1"/>
</dbReference>
<dbReference type="SUPFAM" id="SSF50249">
    <property type="entry name" value="Nucleic acid-binding proteins"/>
    <property type="match status" value="1"/>
</dbReference>
<feature type="compositionally biased region" description="Acidic residues" evidence="3">
    <location>
        <begin position="185"/>
        <end position="203"/>
    </location>
</feature>
<dbReference type="GO" id="GO:0006260">
    <property type="term" value="P:DNA replication"/>
    <property type="evidence" value="ECO:0007669"/>
    <property type="project" value="InterPro"/>
</dbReference>
<gene>
    <name evidence="4" type="ORF">Val02_58370</name>
</gene>
<dbReference type="Proteomes" id="UP000619260">
    <property type="component" value="Unassembled WGS sequence"/>
</dbReference>
<evidence type="ECO:0008006" key="6">
    <source>
        <dbReference type="Google" id="ProtNLM"/>
    </source>
</evidence>
<dbReference type="Pfam" id="PF00436">
    <property type="entry name" value="SSB"/>
    <property type="match status" value="1"/>
</dbReference>
<evidence type="ECO:0000256" key="2">
    <source>
        <dbReference type="PROSITE-ProRule" id="PRU00252"/>
    </source>
</evidence>
<dbReference type="GO" id="GO:0003697">
    <property type="term" value="F:single-stranded DNA binding"/>
    <property type="evidence" value="ECO:0007669"/>
    <property type="project" value="InterPro"/>
</dbReference>
<evidence type="ECO:0000256" key="3">
    <source>
        <dbReference type="SAM" id="MobiDB-lite"/>
    </source>
</evidence>
<dbReference type="AlphaFoldDB" id="A0A8J3YSD4"/>
<accession>A0A8J3YSD4</accession>
<comment type="caution">
    <text evidence="4">The sequence shown here is derived from an EMBL/GenBank/DDBJ whole genome shotgun (WGS) entry which is preliminary data.</text>
</comment>
<sequence>MYDTTVTIVGNAITMPEWRRLEKTQVLVAHFKVASHSRRWDRATNRWIDGNSLRVRVNCWRRLAEGVASSVKVGDPVVVCGRMYTRDWTTEDGQHRVAYELDALAIGHDLSRGTGTFERTRLHLATSAVEDRESDARINGEPSVAVDAPRTEEDPDDPFSGPFAAVPEESLDLDDVLDGSVGAPDVEDGLTGEQDPDESESDDQAPPAASGRRARERHPVSV</sequence>
<dbReference type="CDD" id="cd04496">
    <property type="entry name" value="SSB_OBF"/>
    <property type="match status" value="1"/>
</dbReference>
<dbReference type="EMBL" id="BOPF01000023">
    <property type="protein sequence ID" value="GIJ48951.1"/>
    <property type="molecule type" value="Genomic_DNA"/>
</dbReference>
<dbReference type="InterPro" id="IPR012340">
    <property type="entry name" value="NA-bd_OB-fold"/>
</dbReference>
<proteinExistence type="predicted"/>
<evidence type="ECO:0000256" key="1">
    <source>
        <dbReference type="ARBA" id="ARBA00023125"/>
    </source>
</evidence>
<name>A0A8J3YSD4_9ACTN</name>
<protein>
    <recommendedName>
        <fullName evidence="6">Single-stranded DNA-binding protein</fullName>
    </recommendedName>
</protein>
<dbReference type="PROSITE" id="PS50935">
    <property type="entry name" value="SSB"/>
    <property type="match status" value="1"/>
</dbReference>
<keyword evidence="5" id="KW-1185">Reference proteome</keyword>
<feature type="region of interest" description="Disordered" evidence="3">
    <location>
        <begin position="131"/>
        <end position="222"/>
    </location>
</feature>
<keyword evidence="1 2" id="KW-0238">DNA-binding</keyword>
<reference evidence="4" key="1">
    <citation type="submission" date="2021-01" db="EMBL/GenBank/DDBJ databases">
        <title>Whole genome shotgun sequence of Virgisporangium aliadipatigenens NBRC 105644.</title>
        <authorList>
            <person name="Komaki H."/>
            <person name="Tamura T."/>
        </authorList>
    </citation>
    <scope>NUCLEOTIDE SEQUENCE</scope>
    <source>
        <strain evidence="4">NBRC 105644</strain>
    </source>
</reference>
<evidence type="ECO:0000313" key="4">
    <source>
        <dbReference type="EMBL" id="GIJ48951.1"/>
    </source>
</evidence>
<dbReference type="RefSeq" id="WP_203902412.1">
    <property type="nucleotide sequence ID" value="NZ_BOPF01000023.1"/>
</dbReference>